<evidence type="ECO:0000313" key="1">
    <source>
        <dbReference type="EMBL" id="KAI0065979.1"/>
    </source>
</evidence>
<name>A0ACB8TAN3_9AGAM</name>
<reference evidence="1" key="1">
    <citation type="submission" date="2021-03" db="EMBL/GenBank/DDBJ databases">
        <authorList>
            <consortium name="DOE Joint Genome Institute"/>
            <person name="Ahrendt S."/>
            <person name="Looney B.P."/>
            <person name="Miyauchi S."/>
            <person name="Morin E."/>
            <person name="Drula E."/>
            <person name="Courty P.E."/>
            <person name="Chicoki N."/>
            <person name="Fauchery L."/>
            <person name="Kohler A."/>
            <person name="Kuo A."/>
            <person name="Labutti K."/>
            <person name="Pangilinan J."/>
            <person name="Lipzen A."/>
            <person name="Riley R."/>
            <person name="Andreopoulos W."/>
            <person name="He G."/>
            <person name="Johnson J."/>
            <person name="Barry K.W."/>
            <person name="Grigoriev I.V."/>
            <person name="Nagy L."/>
            <person name="Hibbett D."/>
            <person name="Henrissat B."/>
            <person name="Matheny P.B."/>
            <person name="Labbe J."/>
            <person name="Martin F."/>
        </authorList>
    </citation>
    <scope>NUCLEOTIDE SEQUENCE</scope>
    <source>
        <strain evidence="1">HHB10654</strain>
    </source>
</reference>
<accession>A0ACB8TAN3</accession>
<sequence>MRTVFAVLSLVASTLAYQVTSPGTNQNWTTSGTHIVSWSRVDTDALNFTMLLVNQNKAILPSGSEVLSAFVDGTKGTLQVAPPSAGFPVGDGFQINLVAGPDQTNTILAQSGQFSILQSASSSSSS</sequence>
<reference evidence="1" key="2">
    <citation type="journal article" date="2022" name="New Phytol.">
        <title>Evolutionary transition to the ectomycorrhizal habit in the genomes of a hyperdiverse lineage of mushroom-forming fungi.</title>
        <authorList>
            <person name="Looney B."/>
            <person name="Miyauchi S."/>
            <person name="Morin E."/>
            <person name="Drula E."/>
            <person name="Courty P.E."/>
            <person name="Kohler A."/>
            <person name="Kuo A."/>
            <person name="LaButti K."/>
            <person name="Pangilinan J."/>
            <person name="Lipzen A."/>
            <person name="Riley R."/>
            <person name="Andreopoulos W."/>
            <person name="He G."/>
            <person name="Johnson J."/>
            <person name="Nolan M."/>
            <person name="Tritt A."/>
            <person name="Barry K.W."/>
            <person name="Grigoriev I.V."/>
            <person name="Nagy L.G."/>
            <person name="Hibbett D."/>
            <person name="Henrissat B."/>
            <person name="Matheny P.B."/>
            <person name="Labbe J."/>
            <person name="Martin F.M."/>
        </authorList>
    </citation>
    <scope>NUCLEOTIDE SEQUENCE</scope>
    <source>
        <strain evidence="1">HHB10654</strain>
    </source>
</reference>
<protein>
    <submittedName>
        <fullName evidence="1">Uncharacterized protein</fullName>
    </submittedName>
</protein>
<evidence type="ECO:0000313" key="2">
    <source>
        <dbReference type="Proteomes" id="UP000814140"/>
    </source>
</evidence>
<gene>
    <name evidence="1" type="ORF">BV25DRAFT_1764871</name>
</gene>
<proteinExistence type="predicted"/>
<dbReference type="Proteomes" id="UP000814140">
    <property type="component" value="Unassembled WGS sequence"/>
</dbReference>
<dbReference type="EMBL" id="MU277194">
    <property type="protein sequence ID" value="KAI0065979.1"/>
    <property type="molecule type" value="Genomic_DNA"/>
</dbReference>
<organism evidence="1 2">
    <name type="scientific">Artomyces pyxidatus</name>
    <dbReference type="NCBI Taxonomy" id="48021"/>
    <lineage>
        <taxon>Eukaryota</taxon>
        <taxon>Fungi</taxon>
        <taxon>Dikarya</taxon>
        <taxon>Basidiomycota</taxon>
        <taxon>Agaricomycotina</taxon>
        <taxon>Agaricomycetes</taxon>
        <taxon>Russulales</taxon>
        <taxon>Auriscalpiaceae</taxon>
        <taxon>Artomyces</taxon>
    </lineage>
</organism>
<feature type="non-terminal residue" evidence="1">
    <location>
        <position position="126"/>
    </location>
</feature>
<comment type="caution">
    <text evidence="1">The sequence shown here is derived from an EMBL/GenBank/DDBJ whole genome shotgun (WGS) entry which is preliminary data.</text>
</comment>
<keyword evidence="2" id="KW-1185">Reference proteome</keyword>